<dbReference type="CDD" id="cd09008">
    <property type="entry name" value="MTAN"/>
    <property type="match status" value="1"/>
</dbReference>
<dbReference type="Pfam" id="PF01048">
    <property type="entry name" value="PNP_UDP_1"/>
    <property type="match status" value="1"/>
</dbReference>
<feature type="compositionally biased region" description="Basic and acidic residues" evidence="1">
    <location>
        <begin position="244"/>
        <end position="261"/>
    </location>
</feature>
<dbReference type="RefSeq" id="WP_220646477.1">
    <property type="nucleotide sequence ID" value="NZ_CP080647.1"/>
</dbReference>
<name>A0ABX8XPD8_9ACTN</name>
<protein>
    <submittedName>
        <fullName evidence="3">5'-methylthioadenosine/S-adenosylhomocysteine nucleosidase</fullName>
    </submittedName>
</protein>
<feature type="region of interest" description="Disordered" evidence="1">
    <location>
        <begin position="212"/>
        <end position="292"/>
    </location>
</feature>
<proteinExistence type="predicted"/>
<dbReference type="SUPFAM" id="SSF53167">
    <property type="entry name" value="Purine and uridine phosphorylases"/>
    <property type="match status" value="1"/>
</dbReference>
<accession>A0ABX8XPD8</accession>
<keyword evidence="4" id="KW-1185">Reference proteome</keyword>
<dbReference type="InterPro" id="IPR035994">
    <property type="entry name" value="Nucleoside_phosphorylase_sf"/>
</dbReference>
<dbReference type="InterPro" id="IPR000845">
    <property type="entry name" value="Nucleoside_phosphorylase_d"/>
</dbReference>
<sequence length="292" mass="30714">MPETHPTVLVLTALALEYAAVRPHIEDREELVHPDNAGARVERGRLSGTDWYLALAELGEGNSNAAALTTQIIGWLKPEAVLFVGVAGSLKADIGIGDVVVGTRVYGIHGGKQTENGFQVRPEAWPVSYALESAARSAVRDMDGVRAHFKPIASGDVVLADAESKIAQHLRENYNDAAAIEMEGAGTLRAAHLNGQLHALVLRGISDHADAAKHEADATGSQERAAAQAASVAVATLRKHRPRGGRDGSSDTEEGPQRVDGDGGASYGGDHIDLRGGPFHGPVIGKQLGHRP</sequence>
<dbReference type="Proteomes" id="UP000827138">
    <property type="component" value="Chromosome"/>
</dbReference>
<evidence type="ECO:0000313" key="4">
    <source>
        <dbReference type="Proteomes" id="UP000827138"/>
    </source>
</evidence>
<evidence type="ECO:0000259" key="2">
    <source>
        <dbReference type="Pfam" id="PF01048"/>
    </source>
</evidence>
<dbReference type="EMBL" id="CP080647">
    <property type="protein sequence ID" value="QYX77448.1"/>
    <property type="molecule type" value="Genomic_DNA"/>
</dbReference>
<feature type="compositionally biased region" description="Low complexity" evidence="1">
    <location>
        <begin position="225"/>
        <end position="235"/>
    </location>
</feature>
<dbReference type="PANTHER" id="PTHR46832">
    <property type="entry name" value="5'-METHYLTHIOADENOSINE/S-ADENOSYLHOMOCYSTEINE NUCLEOSIDASE"/>
    <property type="match status" value="1"/>
</dbReference>
<evidence type="ECO:0000256" key="1">
    <source>
        <dbReference type="SAM" id="MobiDB-lite"/>
    </source>
</evidence>
<dbReference type="PANTHER" id="PTHR46832:SF1">
    <property type="entry name" value="5'-METHYLTHIOADENOSINE_S-ADENOSYLHOMOCYSTEINE NUCLEOSIDASE"/>
    <property type="match status" value="1"/>
</dbReference>
<feature type="domain" description="Nucleoside phosphorylase" evidence="2">
    <location>
        <begin position="8"/>
        <end position="237"/>
    </location>
</feature>
<organism evidence="3 4">
    <name type="scientific">Streptomyces akebiae</name>
    <dbReference type="NCBI Taxonomy" id="2865673"/>
    <lineage>
        <taxon>Bacteria</taxon>
        <taxon>Bacillati</taxon>
        <taxon>Actinomycetota</taxon>
        <taxon>Actinomycetes</taxon>
        <taxon>Kitasatosporales</taxon>
        <taxon>Streptomycetaceae</taxon>
        <taxon>Streptomyces</taxon>
    </lineage>
</organism>
<dbReference type="Gene3D" id="3.40.50.1580">
    <property type="entry name" value="Nucleoside phosphorylase domain"/>
    <property type="match status" value="1"/>
</dbReference>
<evidence type="ECO:0000313" key="3">
    <source>
        <dbReference type="EMBL" id="QYX77448.1"/>
    </source>
</evidence>
<gene>
    <name evidence="3" type="ORF">K1J60_13750</name>
</gene>
<reference evidence="3 4" key="1">
    <citation type="submission" date="2021-08" db="EMBL/GenBank/DDBJ databases">
        <authorList>
            <person name="Ping M."/>
        </authorList>
    </citation>
    <scope>NUCLEOTIDE SEQUENCE [LARGE SCALE GENOMIC DNA]</scope>
    <source>
        <strain evidence="3 4">MG28</strain>
    </source>
</reference>